<keyword evidence="8" id="KW-1185">Reference proteome</keyword>
<feature type="region of interest" description="Disordered" evidence="5">
    <location>
        <begin position="141"/>
        <end position="176"/>
    </location>
</feature>
<evidence type="ECO:0000256" key="3">
    <source>
        <dbReference type="ARBA" id="ARBA00022833"/>
    </source>
</evidence>
<feature type="region of interest" description="Disordered" evidence="5">
    <location>
        <begin position="46"/>
        <end position="103"/>
    </location>
</feature>
<dbReference type="Proteomes" id="UP001194580">
    <property type="component" value="Unassembled WGS sequence"/>
</dbReference>
<sequence length="464" mass="51566">MSSTPCRFFLAGTCRNGTDCRFYHEGFSGIPRNVLTGDATQTVFTAQRSGTSATSTTIAPRRSTSGASQTSSPSLSSSSGASTAQTQVLSSSSSSPSSSSSTRPAYAAARPCNWYMAGYCLRGDNCWFSHDRAVIEGRSRGGSAEEAVAPGQAGNELTSTTADANPNGNSNGEDENEDQKCAICFEIPSTFGLLASPEQKEIIIQKYKVATARRPCKYFKESGERHWCPFGDECFFAHLNAQGQPCKVNPQSNPRLNRRRRCHHHHDHMGGRNLRRLAGFEGISGYSAYGGSGQRATRQRAHRELMEDLAFIQMSTANVPQSQLEGLQGLLVQLARLSVEDPNFDPNIYPQLRSFTEAFEEVVPSRHNLRDILLGDEEGDDDDDDDEDEDEDEYDDEDDVEEDDDEDADSETTLERDEREAYEEFGDDFYFQTHFQTSTPQGGWAEHDIDAYHDFVWAQQENYR</sequence>
<feature type="zinc finger region" description="C3H1-type" evidence="4">
    <location>
        <begin position="210"/>
        <end position="241"/>
    </location>
</feature>
<feature type="zinc finger region" description="C3H1-type" evidence="4">
    <location>
        <begin position="106"/>
        <end position="133"/>
    </location>
</feature>
<dbReference type="PANTHER" id="PTHR11224:SF10">
    <property type="entry name" value="IP09428P-RELATED"/>
    <property type="match status" value="1"/>
</dbReference>
<dbReference type="SMART" id="SM00356">
    <property type="entry name" value="ZnF_C3H1"/>
    <property type="match status" value="3"/>
</dbReference>
<dbReference type="Gene3D" id="2.30.30.1190">
    <property type="match status" value="1"/>
</dbReference>
<feature type="compositionally biased region" description="Acidic residues" evidence="5">
    <location>
        <begin position="374"/>
        <end position="412"/>
    </location>
</feature>
<dbReference type="SUPFAM" id="SSF90229">
    <property type="entry name" value="CCCH zinc finger"/>
    <property type="match status" value="2"/>
</dbReference>
<dbReference type="InterPro" id="IPR000571">
    <property type="entry name" value="Znf_CCCH"/>
</dbReference>
<evidence type="ECO:0000256" key="2">
    <source>
        <dbReference type="ARBA" id="ARBA00022771"/>
    </source>
</evidence>
<dbReference type="Pfam" id="PF00642">
    <property type="entry name" value="zf-CCCH"/>
    <property type="match status" value="2"/>
</dbReference>
<dbReference type="PROSITE" id="PS50103">
    <property type="entry name" value="ZF_C3H1"/>
    <property type="match status" value="3"/>
</dbReference>
<dbReference type="Pfam" id="PF14608">
    <property type="entry name" value="zf-CCCH_2"/>
    <property type="match status" value="1"/>
</dbReference>
<feature type="domain" description="C3H1-type" evidence="6">
    <location>
        <begin position="106"/>
        <end position="133"/>
    </location>
</feature>
<dbReference type="Gene3D" id="1.20.120.1350">
    <property type="entry name" value="Pneumovirus matrix protein 2 (M2), zinc-binding domain"/>
    <property type="match status" value="1"/>
</dbReference>
<evidence type="ECO:0000256" key="5">
    <source>
        <dbReference type="SAM" id="MobiDB-lite"/>
    </source>
</evidence>
<gene>
    <name evidence="7" type="ORF">BGZ95_000593</name>
</gene>
<feature type="domain" description="C3H1-type" evidence="6">
    <location>
        <begin position="1"/>
        <end position="27"/>
    </location>
</feature>
<feature type="compositionally biased region" description="Polar residues" evidence="5">
    <location>
        <begin position="155"/>
        <end position="164"/>
    </location>
</feature>
<dbReference type="PANTHER" id="PTHR11224">
    <property type="entry name" value="MAKORIN-RELATED"/>
    <property type="match status" value="1"/>
</dbReference>
<organism evidence="7 8">
    <name type="scientific">Linnemannia exigua</name>
    <dbReference type="NCBI Taxonomy" id="604196"/>
    <lineage>
        <taxon>Eukaryota</taxon>
        <taxon>Fungi</taxon>
        <taxon>Fungi incertae sedis</taxon>
        <taxon>Mucoromycota</taxon>
        <taxon>Mortierellomycotina</taxon>
        <taxon>Mortierellomycetes</taxon>
        <taxon>Mortierellales</taxon>
        <taxon>Mortierellaceae</taxon>
        <taxon>Linnemannia</taxon>
    </lineage>
</organism>
<name>A0AAD4D838_9FUNG</name>
<evidence type="ECO:0000256" key="4">
    <source>
        <dbReference type="PROSITE-ProRule" id="PRU00723"/>
    </source>
</evidence>
<dbReference type="AlphaFoldDB" id="A0AAD4D838"/>
<protein>
    <recommendedName>
        <fullName evidence="6">C3H1-type domain-containing protein</fullName>
    </recommendedName>
</protein>
<keyword evidence="1 4" id="KW-0479">Metal-binding</keyword>
<comment type="caution">
    <text evidence="7">The sequence shown here is derived from an EMBL/GenBank/DDBJ whole genome shotgun (WGS) entry which is preliminary data.</text>
</comment>
<feature type="compositionally biased region" description="Polar residues" evidence="5">
    <location>
        <begin position="46"/>
        <end position="58"/>
    </location>
</feature>
<evidence type="ECO:0000256" key="1">
    <source>
        <dbReference type="ARBA" id="ARBA00022723"/>
    </source>
</evidence>
<evidence type="ECO:0000259" key="6">
    <source>
        <dbReference type="PROSITE" id="PS50103"/>
    </source>
</evidence>
<dbReference type="InterPro" id="IPR036855">
    <property type="entry name" value="Znf_CCCH_sf"/>
</dbReference>
<feature type="zinc finger region" description="C3H1-type" evidence="4">
    <location>
        <begin position="1"/>
        <end position="27"/>
    </location>
</feature>
<accession>A0AAD4D838</accession>
<dbReference type="EMBL" id="JAAAIL010001108">
    <property type="protein sequence ID" value="KAG0271581.1"/>
    <property type="molecule type" value="Genomic_DNA"/>
</dbReference>
<feature type="region of interest" description="Disordered" evidence="5">
    <location>
        <begin position="369"/>
        <end position="428"/>
    </location>
</feature>
<keyword evidence="2 4" id="KW-0863">Zinc-finger</keyword>
<evidence type="ECO:0000313" key="8">
    <source>
        <dbReference type="Proteomes" id="UP001194580"/>
    </source>
</evidence>
<keyword evidence="3 4" id="KW-0862">Zinc</keyword>
<evidence type="ECO:0000313" key="7">
    <source>
        <dbReference type="EMBL" id="KAG0271581.1"/>
    </source>
</evidence>
<dbReference type="GO" id="GO:0000209">
    <property type="term" value="P:protein polyubiquitination"/>
    <property type="evidence" value="ECO:0007669"/>
    <property type="project" value="InterPro"/>
</dbReference>
<reference evidence="7" key="1">
    <citation type="journal article" date="2020" name="Fungal Divers.">
        <title>Resolving the Mortierellaceae phylogeny through synthesis of multi-gene phylogenetics and phylogenomics.</title>
        <authorList>
            <person name="Vandepol N."/>
            <person name="Liber J."/>
            <person name="Desiro A."/>
            <person name="Na H."/>
            <person name="Kennedy M."/>
            <person name="Barry K."/>
            <person name="Grigoriev I.V."/>
            <person name="Miller A.N."/>
            <person name="O'Donnell K."/>
            <person name="Stajich J.E."/>
            <person name="Bonito G."/>
        </authorList>
    </citation>
    <scope>NUCLEOTIDE SEQUENCE</scope>
    <source>
        <strain evidence="7">NRRL 28262</strain>
    </source>
</reference>
<dbReference type="GO" id="GO:0008270">
    <property type="term" value="F:zinc ion binding"/>
    <property type="evidence" value="ECO:0007669"/>
    <property type="project" value="UniProtKB-KW"/>
</dbReference>
<proteinExistence type="predicted"/>
<feature type="domain" description="C3H1-type" evidence="6">
    <location>
        <begin position="210"/>
        <end position="241"/>
    </location>
</feature>
<dbReference type="InterPro" id="IPR045072">
    <property type="entry name" value="MKRN-like"/>
</dbReference>
<dbReference type="GO" id="GO:0061630">
    <property type="term" value="F:ubiquitin protein ligase activity"/>
    <property type="evidence" value="ECO:0007669"/>
    <property type="project" value="InterPro"/>
</dbReference>
<feature type="compositionally biased region" description="Low complexity" evidence="5">
    <location>
        <begin position="63"/>
        <end position="101"/>
    </location>
</feature>